<evidence type="ECO:0000313" key="3">
    <source>
        <dbReference type="EMBL" id="TFK17481.1"/>
    </source>
</evidence>
<dbReference type="InterPro" id="IPR027417">
    <property type="entry name" value="P-loop_NTPase"/>
</dbReference>
<dbReference type="InterPro" id="IPR056884">
    <property type="entry name" value="NPHP3-like_N"/>
</dbReference>
<dbReference type="Proteomes" id="UP000307440">
    <property type="component" value="Unassembled WGS sequence"/>
</dbReference>
<dbReference type="Pfam" id="PF24883">
    <property type="entry name" value="NPHP3_N"/>
    <property type="match status" value="1"/>
</dbReference>
<feature type="domain" description="Nephrocystin 3-like N-terminal" evidence="2">
    <location>
        <begin position="54"/>
        <end position="213"/>
    </location>
</feature>
<dbReference type="SUPFAM" id="SSF52540">
    <property type="entry name" value="P-loop containing nucleoside triphosphate hydrolases"/>
    <property type="match status" value="1"/>
</dbReference>
<gene>
    <name evidence="3" type="ORF">FA15DRAFT_710752</name>
</gene>
<dbReference type="STRING" id="230819.A0A5C3KC02"/>
<organism evidence="3 4">
    <name type="scientific">Coprinopsis marcescibilis</name>
    <name type="common">Agaric fungus</name>
    <name type="synonym">Psathyrella marcescibilis</name>
    <dbReference type="NCBI Taxonomy" id="230819"/>
    <lineage>
        <taxon>Eukaryota</taxon>
        <taxon>Fungi</taxon>
        <taxon>Dikarya</taxon>
        <taxon>Basidiomycota</taxon>
        <taxon>Agaricomycotina</taxon>
        <taxon>Agaricomycetes</taxon>
        <taxon>Agaricomycetidae</taxon>
        <taxon>Agaricales</taxon>
        <taxon>Agaricineae</taxon>
        <taxon>Psathyrellaceae</taxon>
        <taxon>Coprinopsis</taxon>
    </lineage>
</organism>
<feature type="non-terminal residue" evidence="3">
    <location>
        <position position="647"/>
    </location>
</feature>
<dbReference type="PANTHER" id="PTHR10039:SF17">
    <property type="entry name" value="FUNGAL STAND N-TERMINAL GOODBYE DOMAIN-CONTAINING PROTEIN-RELATED"/>
    <property type="match status" value="1"/>
</dbReference>
<evidence type="ECO:0000256" key="1">
    <source>
        <dbReference type="ARBA" id="ARBA00022737"/>
    </source>
</evidence>
<dbReference type="PANTHER" id="PTHR10039">
    <property type="entry name" value="AMELOGENIN"/>
    <property type="match status" value="1"/>
</dbReference>
<keyword evidence="4" id="KW-1185">Reference proteome</keyword>
<sequence length="647" mass="72614">MSVAGRDFYHNQNIRNIYQTTNSMTVDINEALRRLPNPVGSSWEPSQTCLHGTRVLHLEEISSWIHSPSSSAEAFIIASSAGSGKTAIANTVCQEAHKDGHLVASFFFKQTGGQSTSRSMMAAMIHGLCAINDKVRRCIGEALFKDITLAYAPIDRQFEEVILPACKLLSPDNRPFVVTIDGLDEARDPLLLNLIRDCIPLLPLPFRFLLTTRPEKSIMQHLANKPHIRYSSYSLVGGDNRSDLRRYIESRLSTTKYGKQIPDDLLADFVVKTEGLFLWAATVLNHLDRAFEPVDELRSIVYASSEHWREDVDGTRKLDDLYSTILSKQKWTDTAFVAAYRRIMGAIVTVREPLSSHGLALLYEPDGLALSTIEELCTALQPLLQNYDPKDPQKPIHILHLSFREFLTKRAPLPYLLESAENHAKLSMLSLLLIKSDLNHHSLPLLGYTEGDWDIHNIPNIPSVPKEIISEHLWYATRFVVDHTVEAAYDQVGSTHMALIREVIFAKARMLLEATASLGTVIDMAPLRKWFTDSPNWNQVLDLPALQEFAKSLYDISSCLEDAGRGGEALPAAREAASIRRQLATVDSSTLAQNTLSLSLRLVSKCLMARKQYQDALDSIKEAESISRRMAQVNSTEFQLRLVQILR</sequence>
<evidence type="ECO:0000313" key="4">
    <source>
        <dbReference type="Proteomes" id="UP000307440"/>
    </source>
</evidence>
<keyword evidence="1" id="KW-0677">Repeat</keyword>
<proteinExistence type="predicted"/>
<protein>
    <recommendedName>
        <fullName evidence="2">Nephrocystin 3-like N-terminal domain-containing protein</fullName>
    </recommendedName>
</protein>
<dbReference type="AlphaFoldDB" id="A0A5C3KC02"/>
<dbReference type="EMBL" id="ML210504">
    <property type="protein sequence ID" value="TFK17481.1"/>
    <property type="molecule type" value="Genomic_DNA"/>
</dbReference>
<name>A0A5C3KC02_COPMA</name>
<evidence type="ECO:0000259" key="2">
    <source>
        <dbReference type="Pfam" id="PF24883"/>
    </source>
</evidence>
<dbReference type="OrthoDB" id="3038309at2759"/>
<reference evidence="3 4" key="1">
    <citation type="journal article" date="2019" name="Nat. Ecol. Evol.">
        <title>Megaphylogeny resolves global patterns of mushroom evolution.</title>
        <authorList>
            <person name="Varga T."/>
            <person name="Krizsan K."/>
            <person name="Foldi C."/>
            <person name="Dima B."/>
            <person name="Sanchez-Garcia M."/>
            <person name="Sanchez-Ramirez S."/>
            <person name="Szollosi G.J."/>
            <person name="Szarkandi J.G."/>
            <person name="Papp V."/>
            <person name="Albert L."/>
            <person name="Andreopoulos W."/>
            <person name="Angelini C."/>
            <person name="Antonin V."/>
            <person name="Barry K.W."/>
            <person name="Bougher N.L."/>
            <person name="Buchanan P."/>
            <person name="Buyck B."/>
            <person name="Bense V."/>
            <person name="Catcheside P."/>
            <person name="Chovatia M."/>
            <person name="Cooper J."/>
            <person name="Damon W."/>
            <person name="Desjardin D."/>
            <person name="Finy P."/>
            <person name="Geml J."/>
            <person name="Haridas S."/>
            <person name="Hughes K."/>
            <person name="Justo A."/>
            <person name="Karasinski D."/>
            <person name="Kautmanova I."/>
            <person name="Kiss B."/>
            <person name="Kocsube S."/>
            <person name="Kotiranta H."/>
            <person name="LaButti K.M."/>
            <person name="Lechner B.E."/>
            <person name="Liimatainen K."/>
            <person name="Lipzen A."/>
            <person name="Lukacs Z."/>
            <person name="Mihaltcheva S."/>
            <person name="Morgado L.N."/>
            <person name="Niskanen T."/>
            <person name="Noordeloos M.E."/>
            <person name="Ohm R.A."/>
            <person name="Ortiz-Santana B."/>
            <person name="Ovrebo C."/>
            <person name="Racz N."/>
            <person name="Riley R."/>
            <person name="Savchenko A."/>
            <person name="Shiryaev A."/>
            <person name="Soop K."/>
            <person name="Spirin V."/>
            <person name="Szebenyi C."/>
            <person name="Tomsovsky M."/>
            <person name="Tulloss R.E."/>
            <person name="Uehling J."/>
            <person name="Grigoriev I.V."/>
            <person name="Vagvolgyi C."/>
            <person name="Papp T."/>
            <person name="Martin F.M."/>
            <person name="Miettinen O."/>
            <person name="Hibbett D.S."/>
            <person name="Nagy L.G."/>
        </authorList>
    </citation>
    <scope>NUCLEOTIDE SEQUENCE [LARGE SCALE GENOMIC DNA]</scope>
    <source>
        <strain evidence="3 4">CBS 121175</strain>
    </source>
</reference>
<accession>A0A5C3KC02</accession>
<dbReference type="Gene3D" id="3.40.50.300">
    <property type="entry name" value="P-loop containing nucleotide triphosphate hydrolases"/>
    <property type="match status" value="1"/>
</dbReference>